<dbReference type="EMBL" id="JBHSOF010000005">
    <property type="protein sequence ID" value="MFC5662645.1"/>
    <property type="molecule type" value="Genomic_DNA"/>
</dbReference>
<dbReference type="InterPro" id="IPR032075">
    <property type="entry name" value="PI-PLC-C1"/>
</dbReference>
<organism evidence="2 3">
    <name type="scientific">Kitasatospora misakiensis</name>
    <dbReference type="NCBI Taxonomy" id="67330"/>
    <lineage>
        <taxon>Bacteria</taxon>
        <taxon>Bacillati</taxon>
        <taxon>Actinomycetota</taxon>
        <taxon>Actinomycetes</taxon>
        <taxon>Kitasatosporales</taxon>
        <taxon>Streptomycetaceae</taxon>
        <taxon>Kitasatospora</taxon>
    </lineage>
</organism>
<accession>A0ABW0WYL5</accession>
<reference evidence="3" key="1">
    <citation type="journal article" date="2019" name="Int. J. Syst. Evol. Microbiol.">
        <title>The Global Catalogue of Microorganisms (GCM) 10K type strain sequencing project: providing services to taxonomists for standard genome sequencing and annotation.</title>
        <authorList>
            <consortium name="The Broad Institute Genomics Platform"/>
            <consortium name="The Broad Institute Genome Sequencing Center for Infectious Disease"/>
            <person name="Wu L."/>
            <person name="Ma J."/>
        </authorList>
    </citation>
    <scope>NUCLEOTIDE SEQUENCE [LARGE SCALE GENOMIC DNA]</scope>
    <source>
        <strain evidence="3">CGMCC 4.1437</strain>
    </source>
</reference>
<dbReference type="EC" id="3.1.4.-" evidence="2"/>
<evidence type="ECO:0000313" key="2">
    <source>
        <dbReference type="EMBL" id="MFC5662645.1"/>
    </source>
</evidence>
<dbReference type="InterPro" id="IPR017946">
    <property type="entry name" value="PLC-like_Pdiesterase_TIM-brl"/>
</dbReference>
<keyword evidence="1" id="KW-0732">Signal</keyword>
<dbReference type="GO" id="GO:0016787">
    <property type="term" value="F:hydrolase activity"/>
    <property type="evidence" value="ECO:0007669"/>
    <property type="project" value="UniProtKB-KW"/>
</dbReference>
<evidence type="ECO:0000256" key="1">
    <source>
        <dbReference type="SAM" id="SignalP"/>
    </source>
</evidence>
<keyword evidence="2" id="KW-0378">Hydrolase</keyword>
<sequence>MTVRRARRALIGTLAVGLFAAVSAVLPLGTAAQATPGAPGELPFGSATTVGLHNTYDPAAFRYLAQGLDTGTGMIELDAWPNVITKEWKVSHSNALGNANNCVSASTPAQLYSGSGNKNLETCLDDVRVWLGAHPGAGPLVIKLELKPGFSGNLGMGPAQLDALIAAHLGSAALRPADLLAKPGGGSHPTLDDAVRAGNWPSRAALAGRALVYVIPGTVELDNPFDTLHTDVEYGRHLRDLAAAGRVGEARMFPTALGAAAGDPRTRYSETSIRPWFVVFDGDAAAYVNGVDTSWYDTNHYLLTMTDAHNVAPAISGTDPTADQARARAEQLARAHASIVSSDWRKLPAVQSLVLSRG</sequence>
<gene>
    <name evidence="2" type="ORF">ACFP3U_06560</name>
</gene>
<dbReference type="InterPro" id="IPR006311">
    <property type="entry name" value="TAT_signal"/>
</dbReference>
<evidence type="ECO:0000313" key="3">
    <source>
        <dbReference type="Proteomes" id="UP001595975"/>
    </source>
</evidence>
<proteinExistence type="predicted"/>
<protein>
    <submittedName>
        <fullName evidence="2">Phosphatidylinositol-specific phospholipase C domain-containing protein</fullName>
        <ecNumber evidence="2">3.1.4.-</ecNumber>
    </submittedName>
</protein>
<keyword evidence="3" id="KW-1185">Reference proteome</keyword>
<feature type="chain" id="PRO_5046046281" evidence="1">
    <location>
        <begin position="25"/>
        <end position="358"/>
    </location>
</feature>
<dbReference type="Proteomes" id="UP001595975">
    <property type="component" value="Unassembled WGS sequence"/>
</dbReference>
<feature type="signal peptide" evidence="1">
    <location>
        <begin position="1"/>
        <end position="24"/>
    </location>
</feature>
<dbReference type="CDD" id="cd08589">
    <property type="entry name" value="PI-PLCc_SaPLC1_like"/>
    <property type="match status" value="1"/>
</dbReference>
<comment type="caution">
    <text evidence="2">The sequence shown here is derived from an EMBL/GenBank/DDBJ whole genome shotgun (WGS) entry which is preliminary data.</text>
</comment>
<dbReference type="SUPFAM" id="SSF51695">
    <property type="entry name" value="PLC-like phosphodiesterases"/>
    <property type="match status" value="1"/>
</dbReference>
<dbReference type="PROSITE" id="PS51318">
    <property type="entry name" value="TAT"/>
    <property type="match status" value="1"/>
</dbReference>
<name>A0ABW0WYL5_9ACTN</name>
<dbReference type="RefSeq" id="WP_380224260.1">
    <property type="nucleotide sequence ID" value="NZ_JBHSOF010000005.1"/>
</dbReference>
<dbReference type="Gene3D" id="3.20.20.190">
    <property type="entry name" value="Phosphatidylinositol (PI) phosphodiesterase"/>
    <property type="match status" value="1"/>
</dbReference>